<feature type="compositionally biased region" description="Basic residues" evidence="1">
    <location>
        <begin position="1"/>
        <end position="14"/>
    </location>
</feature>
<accession>A0A6J4RIL7</accession>
<keyword evidence="2" id="KW-0067">ATP-binding</keyword>
<feature type="compositionally biased region" description="Low complexity" evidence="1">
    <location>
        <begin position="87"/>
        <end position="99"/>
    </location>
</feature>
<dbReference type="AlphaFoldDB" id="A0A6J4RIL7"/>
<feature type="compositionally biased region" description="Low complexity" evidence="1">
    <location>
        <begin position="39"/>
        <end position="50"/>
    </location>
</feature>
<feature type="region of interest" description="Disordered" evidence="1">
    <location>
        <begin position="1"/>
        <end position="228"/>
    </location>
</feature>
<feature type="compositionally biased region" description="Basic and acidic residues" evidence="1">
    <location>
        <begin position="180"/>
        <end position="190"/>
    </location>
</feature>
<proteinExistence type="predicted"/>
<feature type="non-terminal residue" evidence="2">
    <location>
        <position position="1"/>
    </location>
</feature>
<gene>
    <name evidence="2" type="ORF">AVDCRST_MAG53-168</name>
</gene>
<dbReference type="GO" id="GO:0006508">
    <property type="term" value="P:proteolysis"/>
    <property type="evidence" value="ECO:0007669"/>
    <property type="project" value="UniProtKB-KW"/>
</dbReference>
<protein>
    <submittedName>
        <fullName evidence="2">ATP-dependent Clp protease, ATP-binding subunit ClpC</fullName>
    </submittedName>
</protein>
<dbReference type="GO" id="GO:0008233">
    <property type="term" value="F:peptidase activity"/>
    <property type="evidence" value="ECO:0007669"/>
    <property type="project" value="UniProtKB-KW"/>
</dbReference>
<evidence type="ECO:0000256" key="1">
    <source>
        <dbReference type="SAM" id="MobiDB-lite"/>
    </source>
</evidence>
<reference evidence="2" key="1">
    <citation type="submission" date="2020-02" db="EMBL/GenBank/DDBJ databases">
        <authorList>
            <person name="Meier V. D."/>
        </authorList>
    </citation>
    <scope>NUCLEOTIDE SEQUENCE</scope>
    <source>
        <strain evidence="2">AVDCRST_MAG53</strain>
    </source>
</reference>
<sequence>VRALHRTGPARRRPSAGGGPHPPAQRHRHRAHPARPAPREGGSCRACARVAQHHRRARARAGGPDRRLGRGIHLRADPLHTARQEGARAGAARGPQTRAQLHRHRAHAARDRARERGRRGANPARLRRRLREDPRQGDHPHALGPRRASALERSAGHRRLGARRRLGQRGQAARSGWPLRRADNGPDHPAHSARTGDLLRAEDPARQDRHPALRTSQPRWAAAPARLV</sequence>
<feature type="compositionally biased region" description="Basic residues" evidence="1">
    <location>
        <begin position="24"/>
        <end position="33"/>
    </location>
</feature>
<feature type="non-terminal residue" evidence="2">
    <location>
        <position position="228"/>
    </location>
</feature>
<feature type="compositionally biased region" description="Basic and acidic residues" evidence="1">
    <location>
        <begin position="197"/>
        <end position="211"/>
    </location>
</feature>
<feature type="compositionally biased region" description="Basic and acidic residues" evidence="1">
    <location>
        <begin position="63"/>
        <end position="86"/>
    </location>
</feature>
<dbReference type="GO" id="GO:0005524">
    <property type="term" value="F:ATP binding"/>
    <property type="evidence" value="ECO:0007669"/>
    <property type="project" value="UniProtKB-KW"/>
</dbReference>
<dbReference type="EMBL" id="CADCVR010000007">
    <property type="protein sequence ID" value="CAA9474560.1"/>
    <property type="molecule type" value="Genomic_DNA"/>
</dbReference>
<feature type="compositionally biased region" description="Basic residues" evidence="1">
    <location>
        <begin position="115"/>
        <end position="129"/>
    </location>
</feature>
<evidence type="ECO:0000313" key="2">
    <source>
        <dbReference type="EMBL" id="CAA9474560.1"/>
    </source>
</evidence>
<name>A0A6J4RIL7_9ACTN</name>
<feature type="compositionally biased region" description="Basic and acidic residues" evidence="1">
    <location>
        <begin position="130"/>
        <end position="141"/>
    </location>
</feature>
<keyword evidence="2" id="KW-0378">Hydrolase</keyword>
<organism evidence="2">
    <name type="scientific">uncultured Solirubrobacteraceae bacterium</name>
    <dbReference type="NCBI Taxonomy" id="1162706"/>
    <lineage>
        <taxon>Bacteria</taxon>
        <taxon>Bacillati</taxon>
        <taxon>Actinomycetota</taxon>
        <taxon>Thermoleophilia</taxon>
        <taxon>Solirubrobacterales</taxon>
        <taxon>Solirubrobacteraceae</taxon>
        <taxon>environmental samples</taxon>
    </lineage>
</organism>
<keyword evidence="2" id="KW-0547">Nucleotide-binding</keyword>
<keyword evidence="2" id="KW-0645">Protease</keyword>
<feature type="compositionally biased region" description="Basic residues" evidence="1">
    <location>
        <begin position="156"/>
        <end position="167"/>
    </location>
</feature>